<dbReference type="InterPro" id="IPR050388">
    <property type="entry name" value="ABC_Ni/Peptide_Import"/>
</dbReference>
<keyword evidence="4" id="KW-1003">Cell membrane</keyword>
<keyword evidence="8" id="KW-1185">Reference proteome</keyword>
<keyword evidence="3" id="KW-0813">Transport</keyword>
<evidence type="ECO:0000256" key="2">
    <source>
        <dbReference type="ARBA" id="ARBA00005417"/>
    </source>
</evidence>
<dbReference type="Gene3D" id="3.40.50.300">
    <property type="entry name" value="P-loop containing nucleotide triphosphate hydrolases"/>
    <property type="match status" value="1"/>
</dbReference>
<evidence type="ECO:0000259" key="6">
    <source>
        <dbReference type="Pfam" id="PF00005"/>
    </source>
</evidence>
<dbReference type="Proteomes" id="UP001519887">
    <property type="component" value="Unassembled WGS sequence"/>
</dbReference>
<keyword evidence="7" id="KW-0067">ATP-binding</keyword>
<comment type="subcellular location">
    <subcellularLocation>
        <location evidence="1">Membrane</location>
    </subcellularLocation>
</comment>
<name>A0ABS7CG84_9BACL</name>
<evidence type="ECO:0000256" key="4">
    <source>
        <dbReference type="ARBA" id="ARBA00022475"/>
    </source>
</evidence>
<keyword evidence="7" id="KW-0547">Nucleotide-binding</keyword>
<evidence type="ECO:0000256" key="3">
    <source>
        <dbReference type="ARBA" id="ARBA00022448"/>
    </source>
</evidence>
<feature type="domain" description="ABC transporter" evidence="6">
    <location>
        <begin position="25"/>
        <end position="142"/>
    </location>
</feature>
<dbReference type="PANTHER" id="PTHR43297">
    <property type="entry name" value="OLIGOPEPTIDE TRANSPORT ATP-BINDING PROTEIN APPD"/>
    <property type="match status" value="1"/>
</dbReference>
<dbReference type="PANTHER" id="PTHR43297:SF2">
    <property type="entry name" value="DIPEPTIDE TRANSPORT ATP-BINDING PROTEIN DPPD"/>
    <property type="match status" value="1"/>
</dbReference>
<dbReference type="InterPro" id="IPR025662">
    <property type="entry name" value="Sigma_54_int_dom_ATP-bd_1"/>
</dbReference>
<reference evidence="7 8" key="1">
    <citation type="submission" date="2021-07" db="EMBL/GenBank/DDBJ databases">
        <title>Paenibacillus radiodurans sp. nov., isolated from the southeastern edge of Tengger Desert.</title>
        <authorList>
            <person name="Zhang G."/>
        </authorList>
    </citation>
    <scope>NUCLEOTIDE SEQUENCE [LARGE SCALE GENOMIC DNA]</scope>
    <source>
        <strain evidence="7 8">CCM 7311</strain>
    </source>
</reference>
<dbReference type="InterPro" id="IPR003439">
    <property type="entry name" value="ABC_transporter-like_ATP-bd"/>
</dbReference>
<comment type="similarity">
    <text evidence="2">Belongs to the ABC transporter superfamily.</text>
</comment>
<dbReference type="GO" id="GO:0005524">
    <property type="term" value="F:ATP binding"/>
    <property type="evidence" value="ECO:0007669"/>
    <property type="project" value="UniProtKB-KW"/>
</dbReference>
<gene>
    <name evidence="7" type="ORF">K0U00_38305</name>
</gene>
<protein>
    <submittedName>
        <fullName evidence="7">ATP-binding cassette domain-containing protein</fullName>
    </submittedName>
</protein>
<evidence type="ECO:0000256" key="5">
    <source>
        <dbReference type="ARBA" id="ARBA00023136"/>
    </source>
</evidence>
<feature type="non-terminal residue" evidence="7">
    <location>
        <position position="149"/>
    </location>
</feature>
<comment type="caution">
    <text evidence="7">The sequence shown here is derived from an EMBL/GenBank/DDBJ whole genome shotgun (WGS) entry which is preliminary data.</text>
</comment>
<evidence type="ECO:0000313" key="8">
    <source>
        <dbReference type="Proteomes" id="UP001519887"/>
    </source>
</evidence>
<evidence type="ECO:0000256" key="1">
    <source>
        <dbReference type="ARBA" id="ARBA00004370"/>
    </source>
</evidence>
<dbReference type="PROSITE" id="PS00675">
    <property type="entry name" value="SIGMA54_INTERACT_1"/>
    <property type="match status" value="1"/>
</dbReference>
<accession>A0ABS7CG84</accession>
<dbReference type="InterPro" id="IPR027417">
    <property type="entry name" value="P-loop_NTPase"/>
</dbReference>
<organism evidence="7 8">
    <name type="scientific">Paenibacillus sepulcri</name>
    <dbReference type="NCBI Taxonomy" id="359917"/>
    <lineage>
        <taxon>Bacteria</taxon>
        <taxon>Bacillati</taxon>
        <taxon>Bacillota</taxon>
        <taxon>Bacilli</taxon>
        <taxon>Bacillales</taxon>
        <taxon>Paenibacillaceae</taxon>
        <taxon>Paenibacillus</taxon>
    </lineage>
</organism>
<evidence type="ECO:0000313" key="7">
    <source>
        <dbReference type="EMBL" id="MBW7459930.1"/>
    </source>
</evidence>
<dbReference type="Pfam" id="PF00005">
    <property type="entry name" value="ABC_tran"/>
    <property type="match status" value="1"/>
</dbReference>
<dbReference type="EMBL" id="JAHZIK010001914">
    <property type="protein sequence ID" value="MBW7459930.1"/>
    <property type="molecule type" value="Genomic_DNA"/>
</dbReference>
<keyword evidence="5" id="KW-0472">Membrane</keyword>
<sequence>MSEMLKMSQLVTEFSIRGNKVAAVRGVSLEVRKGRTLVVLGESGSGKSVMLRSILGLKPSGAAISGSIKLGDEELLTKSQKEMNRIRGNRISMIFQGALSALDPLYRVGDQIAETLLTHQSIKKDEARRQVVELLGKVGIPSPEERMRA</sequence>
<proteinExistence type="inferred from homology"/>
<dbReference type="SUPFAM" id="SSF52540">
    <property type="entry name" value="P-loop containing nucleoside triphosphate hydrolases"/>
    <property type="match status" value="1"/>
</dbReference>